<dbReference type="EMBL" id="JPFU01000005">
    <property type="protein sequence ID" value="KEQ37736.1"/>
    <property type="molecule type" value="Genomic_DNA"/>
</dbReference>
<sequence>MFSLSKESEHDLTNRISTVVENYLAVRERPKPRLTGLISAQEAMDELDIKYKTLQKWEGAGLRRYQPPLEDTRKVYYKVTDILKFLGVDDGKN</sequence>
<accession>A0A081Q463</accession>
<comment type="caution">
    <text evidence="1">The sequence shown here is derived from an EMBL/GenBank/DDBJ whole genome shotgun (WGS) entry which is preliminary data.</text>
</comment>
<name>A0A081Q463_STRMT</name>
<evidence type="ECO:0000313" key="1">
    <source>
        <dbReference type="EMBL" id="KEQ37736.1"/>
    </source>
</evidence>
<dbReference type="SUPFAM" id="SSF46955">
    <property type="entry name" value="Putative DNA-binding domain"/>
    <property type="match status" value="1"/>
</dbReference>
<dbReference type="AlphaFoldDB" id="A0A081Q463"/>
<evidence type="ECO:0000313" key="2">
    <source>
        <dbReference type="Proteomes" id="UP000028090"/>
    </source>
</evidence>
<dbReference type="PATRIC" id="fig|28037.95.peg.433"/>
<protein>
    <submittedName>
        <fullName evidence="1">Phage protein</fullName>
    </submittedName>
</protein>
<gene>
    <name evidence="1" type="ORF">SK629_0472</name>
</gene>
<dbReference type="Proteomes" id="UP000028090">
    <property type="component" value="Unassembled WGS sequence"/>
</dbReference>
<proteinExistence type="predicted"/>
<reference evidence="1 2" key="1">
    <citation type="submission" date="2014-05" db="EMBL/GenBank/DDBJ databases">
        <authorList>
            <person name="Daugherty S.C."/>
            <person name="Tallon L.J."/>
            <person name="Sadzewicz L."/>
            <person name="Kilian M."/>
            <person name="Tettelin H."/>
        </authorList>
    </citation>
    <scope>NUCLEOTIDE SEQUENCE [LARGE SCALE GENOMIC DNA]</scope>
    <source>
        <strain evidence="1 2">SK629</strain>
    </source>
</reference>
<dbReference type="OrthoDB" id="2229607at2"/>
<organism evidence="1 2">
    <name type="scientific">Streptococcus mitis</name>
    <dbReference type="NCBI Taxonomy" id="28037"/>
    <lineage>
        <taxon>Bacteria</taxon>
        <taxon>Bacillati</taxon>
        <taxon>Bacillota</taxon>
        <taxon>Bacilli</taxon>
        <taxon>Lactobacillales</taxon>
        <taxon>Streptococcaceae</taxon>
        <taxon>Streptococcus</taxon>
        <taxon>Streptococcus mitis group</taxon>
    </lineage>
</organism>
<dbReference type="InterPro" id="IPR009061">
    <property type="entry name" value="DNA-bd_dom_put_sf"/>
</dbReference>
<dbReference type="RefSeq" id="WP_042900404.1">
    <property type="nucleotide sequence ID" value="NZ_JAHZPQ010000038.1"/>
</dbReference>